<evidence type="ECO:0000313" key="2">
    <source>
        <dbReference type="Proteomes" id="UP000793456"/>
    </source>
</evidence>
<proteinExistence type="predicted"/>
<dbReference type="EMBL" id="CM011689">
    <property type="protein sequence ID" value="TMS09163.1"/>
    <property type="molecule type" value="Genomic_DNA"/>
</dbReference>
<comment type="caution">
    <text evidence="1">The sequence shown here is derived from an EMBL/GenBank/DDBJ whole genome shotgun (WGS) entry which is preliminary data.</text>
</comment>
<reference evidence="1" key="1">
    <citation type="submission" date="2018-11" db="EMBL/GenBank/DDBJ databases">
        <title>The sequence and de novo assembly of Larimichthys crocea genome using PacBio and Hi-C technologies.</title>
        <authorList>
            <person name="Xu P."/>
            <person name="Chen B."/>
            <person name="Zhou Z."/>
            <person name="Ke Q."/>
            <person name="Wu Y."/>
            <person name="Bai H."/>
            <person name="Pu F."/>
        </authorList>
    </citation>
    <scope>NUCLEOTIDE SEQUENCE</scope>
    <source>
        <tissue evidence="1">Muscle</tissue>
    </source>
</reference>
<organism evidence="1 2">
    <name type="scientific">Larimichthys crocea</name>
    <name type="common">Large yellow croaker</name>
    <name type="synonym">Pseudosciaena crocea</name>
    <dbReference type="NCBI Taxonomy" id="215358"/>
    <lineage>
        <taxon>Eukaryota</taxon>
        <taxon>Metazoa</taxon>
        <taxon>Chordata</taxon>
        <taxon>Craniata</taxon>
        <taxon>Vertebrata</taxon>
        <taxon>Euteleostomi</taxon>
        <taxon>Actinopterygii</taxon>
        <taxon>Neopterygii</taxon>
        <taxon>Teleostei</taxon>
        <taxon>Neoteleostei</taxon>
        <taxon>Acanthomorphata</taxon>
        <taxon>Eupercaria</taxon>
        <taxon>Sciaenidae</taxon>
        <taxon>Larimichthys</taxon>
    </lineage>
</organism>
<name>A0ACD3QPX4_LARCR</name>
<sequence length="76" mass="8777">MRLFDEQTPAEPRFSHHHLPEQHDKQLSSVEFPAVIYLLMKQKQSSELIDFSFSMEPSVAKLVCVRTSSKGYPPPF</sequence>
<dbReference type="Proteomes" id="UP000793456">
    <property type="component" value="Chromosome XVI"/>
</dbReference>
<accession>A0ACD3QPX4</accession>
<protein>
    <submittedName>
        <fullName evidence="1">Uncharacterized protein</fullName>
    </submittedName>
</protein>
<keyword evidence="2" id="KW-1185">Reference proteome</keyword>
<gene>
    <name evidence="1" type="ORF">E3U43_014710</name>
</gene>
<evidence type="ECO:0000313" key="1">
    <source>
        <dbReference type="EMBL" id="TMS09163.1"/>
    </source>
</evidence>